<keyword evidence="1 6" id="KW-0963">Cytoplasm</keyword>
<dbReference type="PANTHER" id="PTHR35800:SF1">
    <property type="entry name" value="RNA-BINDING PROTEIN KHPB"/>
    <property type="match status" value="1"/>
</dbReference>
<dbReference type="SMART" id="SM00393">
    <property type="entry name" value="R3H"/>
    <property type="match status" value="1"/>
</dbReference>
<dbReference type="InterPro" id="IPR015946">
    <property type="entry name" value="KH_dom-like_a/b"/>
</dbReference>
<dbReference type="Gene3D" id="3.30.300.20">
    <property type="match status" value="1"/>
</dbReference>
<dbReference type="CDD" id="cd02414">
    <property type="entry name" value="KH-II_Jag"/>
    <property type="match status" value="1"/>
</dbReference>
<dbReference type="GO" id="GO:0008360">
    <property type="term" value="P:regulation of cell shape"/>
    <property type="evidence" value="ECO:0007669"/>
    <property type="project" value="UniProtKB-KW"/>
</dbReference>
<keyword evidence="3 6" id="KW-0133">Cell shape</keyword>
<keyword evidence="2 6" id="KW-0694">RNA-binding</keyword>
<dbReference type="GO" id="GO:0009252">
    <property type="term" value="P:peptidoglycan biosynthetic process"/>
    <property type="evidence" value="ECO:0007669"/>
    <property type="project" value="UniProtKB-UniRule"/>
</dbReference>
<name>A0A926F046_9FIRM</name>
<comment type="domain">
    <text evidence="6">Has an N-terminal Jag-N domain and 2 RNA-binding domains (KH and R3H).</text>
</comment>
<dbReference type="Pfam" id="PF13083">
    <property type="entry name" value="KH_KhpA-B"/>
    <property type="match status" value="1"/>
</dbReference>
<evidence type="ECO:0000313" key="8">
    <source>
        <dbReference type="EMBL" id="MBC8590886.1"/>
    </source>
</evidence>
<reference evidence="8 9" key="1">
    <citation type="submission" date="2020-08" db="EMBL/GenBank/DDBJ databases">
        <title>Genome public.</title>
        <authorList>
            <person name="Liu C."/>
            <person name="Sun Q."/>
        </authorList>
    </citation>
    <scope>NUCLEOTIDE SEQUENCE [LARGE SCALE GENOMIC DNA]</scope>
    <source>
        <strain evidence="8 9">NSJ-26</strain>
    </source>
</reference>
<dbReference type="InterPro" id="IPR038247">
    <property type="entry name" value="Jag_N_dom_sf"/>
</dbReference>
<dbReference type="CDD" id="cd02644">
    <property type="entry name" value="R3H_jag"/>
    <property type="match status" value="1"/>
</dbReference>
<dbReference type="Proteomes" id="UP000601522">
    <property type="component" value="Unassembled WGS sequence"/>
</dbReference>
<dbReference type="SUPFAM" id="SSF82708">
    <property type="entry name" value="R3H domain"/>
    <property type="match status" value="1"/>
</dbReference>
<sequence>MKSIIKQSKSVEDAIKDALLELKAKEEDVEIEVIEEASKGLFGLIGAKEAKVRVTLVNDIVQKSDDFLSKLFSSMDIEATNNIRREDDILFIDIEDVNPRDKGIVIGKRGNTLDAIQYLLSLHINKGNSDYIKILLDIEGYREKRKQTLISLANRMADKAKESSRPIKLEPMNPYERRIIHASLQNYEGITTYSEGKEPYRRIVIQSKNR</sequence>
<dbReference type="InterPro" id="IPR034079">
    <property type="entry name" value="R3H_KhpB"/>
</dbReference>
<gene>
    <name evidence="6" type="primary">khpB</name>
    <name evidence="6" type="synonym">eloR</name>
    <name evidence="8" type="ORF">H8689_07150</name>
</gene>
<dbReference type="Gene3D" id="3.30.1370.50">
    <property type="entry name" value="R3H-like domain"/>
    <property type="match status" value="1"/>
</dbReference>
<evidence type="ECO:0000256" key="5">
    <source>
        <dbReference type="ARBA" id="ARBA00023316"/>
    </source>
</evidence>
<protein>
    <recommendedName>
        <fullName evidence="6">RNA-binding protein KhpB</fullName>
    </recommendedName>
    <alternativeName>
        <fullName evidence="6">RNA-binding protein EloR</fullName>
    </alternativeName>
</protein>
<dbReference type="GO" id="GO:0071555">
    <property type="term" value="P:cell wall organization"/>
    <property type="evidence" value="ECO:0007669"/>
    <property type="project" value="UniProtKB-KW"/>
</dbReference>
<dbReference type="InterPro" id="IPR039247">
    <property type="entry name" value="KhpB"/>
</dbReference>
<dbReference type="HAMAP" id="MF_00867">
    <property type="entry name" value="KhpB"/>
    <property type="match status" value="1"/>
</dbReference>
<evidence type="ECO:0000256" key="1">
    <source>
        <dbReference type="ARBA" id="ARBA00022490"/>
    </source>
</evidence>
<dbReference type="InterPro" id="IPR038008">
    <property type="entry name" value="Jag_KH"/>
</dbReference>
<accession>A0A926F046</accession>
<comment type="subunit">
    <text evidence="6">Forms a complex with KhpA.</text>
</comment>
<evidence type="ECO:0000256" key="4">
    <source>
        <dbReference type="ARBA" id="ARBA00023186"/>
    </source>
</evidence>
<dbReference type="GO" id="GO:0005737">
    <property type="term" value="C:cytoplasm"/>
    <property type="evidence" value="ECO:0007669"/>
    <property type="project" value="UniProtKB-SubCell"/>
</dbReference>
<dbReference type="PANTHER" id="PTHR35800">
    <property type="entry name" value="PROTEIN JAG"/>
    <property type="match status" value="1"/>
</dbReference>
<dbReference type="PROSITE" id="PS51061">
    <property type="entry name" value="R3H"/>
    <property type="match status" value="1"/>
</dbReference>
<organism evidence="8 9">
    <name type="scientific">Wansuia hejianensis</name>
    <dbReference type="NCBI Taxonomy" id="2763667"/>
    <lineage>
        <taxon>Bacteria</taxon>
        <taxon>Bacillati</taxon>
        <taxon>Bacillota</taxon>
        <taxon>Clostridia</taxon>
        <taxon>Lachnospirales</taxon>
        <taxon>Lachnospiraceae</taxon>
        <taxon>Wansuia</taxon>
    </lineage>
</organism>
<proteinExistence type="inferred from homology"/>
<evidence type="ECO:0000313" key="9">
    <source>
        <dbReference type="Proteomes" id="UP000601522"/>
    </source>
</evidence>
<keyword evidence="5 6" id="KW-0961">Cell wall biogenesis/degradation</keyword>
<dbReference type="InterPro" id="IPR036867">
    <property type="entry name" value="R3H_dom_sf"/>
</dbReference>
<dbReference type="InterPro" id="IPR001374">
    <property type="entry name" value="R3H_dom"/>
</dbReference>
<dbReference type="Gene3D" id="3.30.30.80">
    <property type="entry name" value="probable RNA-binding protein from clostridium symbiosum atcc 14940"/>
    <property type="match status" value="1"/>
</dbReference>
<dbReference type="GO" id="GO:0003723">
    <property type="term" value="F:RNA binding"/>
    <property type="evidence" value="ECO:0007669"/>
    <property type="project" value="UniProtKB-UniRule"/>
</dbReference>
<dbReference type="InterPro" id="IPR032782">
    <property type="entry name" value="KhpB_N"/>
</dbReference>
<comment type="similarity">
    <text evidence="6">Belongs to the KhpB RNA-binding protein family.</text>
</comment>
<dbReference type="SMART" id="SM01245">
    <property type="entry name" value="Jag_N"/>
    <property type="match status" value="1"/>
</dbReference>
<comment type="function">
    <text evidence="6">A probable RNA chaperone. Forms a complex with KhpA which binds to cellular RNA and controls its expression. Plays a role in peptidoglycan (PG) homeostasis and cell length regulation.</text>
</comment>
<dbReference type="EMBL" id="JACRTK010000003">
    <property type="protein sequence ID" value="MBC8590886.1"/>
    <property type="molecule type" value="Genomic_DNA"/>
</dbReference>
<dbReference type="Pfam" id="PF01424">
    <property type="entry name" value="R3H"/>
    <property type="match status" value="1"/>
</dbReference>
<comment type="subcellular location">
    <subcellularLocation>
        <location evidence="6">Cytoplasm</location>
    </subcellularLocation>
</comment>
<comment type="caution">
    <text evidence="8">The sequence shown here is derived from an EMBL/GenBank/DDBJ whole genome shotgun (WGS) entry which is preliminary data.</text>
</comment>
<evidence type="ECO:0000256" key="3">
    <source>
        <dbReference type="ARBA" id="ARBA00022960"/>
    </source>
</evidence>
<dbReference type="RefSeq" id="WP_249323728.1">
    <property type="nucleotide sequence ID" value="NZ_JACRTK010000003.1"/>
</dbReference>
<feature type="domain" description="R3H" evidence="7">
    <location>
        <begin position="143"/>
        <end position="209"/>
    </location>
</feature>
<evidence type="ECO:0000256" key="6">
    <source>
        <dbReference type="HAMAP-Rule" id="MF_00867"/>
    </source>
</evidence>
<feature type="region of interest" description="Jag_N domain" evidence="6">
    <location>
        <begin position="5"/>
        <end position="55"/>
    </location>
</feature>
<keyword evidence="9" id="KW-1185">Reference proteome</keyword>
<evidence type="ECO:0000259" key="7">
    <source>
        <dbReference type="PROSITE" id="PS51061"/>
    </source>
</evidence>
<dbReference type="NCBIfam" id="NF041568">
    <property type="entry name" value="Jag_EloR"/>
    <property type="match status" value="1"/>
</dbReference>
<dbReference type="Pfam" id="PF14804">
    <property type="entry name" value="Jag_N"/>
    <property type="match status" value="1"/>
</dbReference>
<keyword evidence="4 6" id="KW-0143">Chaperone</keyword>
<dbReference type="AlphaFoldDB" id="A0A926F046"/>
<evidence type="ECO:0000256" key="2">
    <source>
        <dbReference type="ARBA" id="ARBA00022884"/>
    </source>
</evidence>